<dbReference type="Proteomes" id="UP001634393">
    <property type="component" value="Unassembled WGS sequence"/>
</dbReference>
<dbReference type="EMBL" id="JBJXBP010000002">
    <property type="protein sequence ID" value="KAL3845167.1"/>
    <property type="molecule type" value="Genomic_DNA"/>
</dbReference>
<feature type="coiled-coil region" evidence="2">
    <location>
        <begin position="464"/>
        <end position="506"/>
    </location>
</feature>
<evidence type="ECO:0000259" key="4">
    <source>
        <dbReference type="Pfam" id="PF03763"/>
    </source>
</evidence>
<accession>A0ABD3UA34</accession>
<gene>
    <name evidence="5" type="ORF">ACJIZ3_002570</name>
</gene>
<feature type="compositionally biased region" description="Polar residues" evidence="3">
    <location>
        <begin position="152"/>
        <end position="165"/>
    </location>
</feature>
<sequence length="544" mass="60477">MAELGFQGLRSGFRARDFSPDSVIFPTESNFSIFSSASGSVERCSFASDVPDQDSFASEPSQHELTQVLSGPDPDPNKSKLIHNKSVNIIRKDKAKVHKLDSSEAETTEDENIAVDSARNSFSQALKECQDRRLRTKALLKKENRRRPASLDLNNSFTNSANSYSPRFGIMNKPSSNATQRTTAFPSPGTPNQKGWSSERIPLHKNAYRKNVNTSLFLYNSNGKTLPSKWEDAERWIFSPVSIQQPQRKPKSKSGPLGPPGVAYCQLFEGEVNNEKVLMAPSPFSASGVMATDGLPCMGRSISIHGCSETMCQSSHQDEKYDHGTENGANNLSRDVSRRDMATQMSPESSRSIHSSPRTQSSFSLPTPPSILQILESKNMISFDKQETRDVPIDERVTVTRWSKKNKGKTQGGRGSTANVENDWKRKAVSIQSSSWEVSTDTSKSISKIQREEANITAWENLQKAKAEAAIRKLEMKLEKKRSSSMDKIMNKLRSAQKKAQEKRSSALGNPTHHIVRSSEKALSFRRTTRPISSLSGCFTCHAF</sequence>
<dbReference type="AlphaFoldDB" id="A0ABD3UA34"/>
<keyword evidence="2" id="KW-0175">Coiled coil</keyword>
<feature type="region of interest" description="Disordered" evidence="3">
    <location>
        <begin position="318"/>
        <end position="368"/>
    </location>
</feature>
<feature type="compositionally biased region" description="Low complexity" evidence="3">
    <location>
        <begin position="346"/>
        <end position="362"/>
    </location>
</feature>
<dbReference type="InterPro" id="IPR005516">
    <property type="entry name" value="Remorin_C"/>
</dbReference>
<name>A0ABD3UA34_9LAMI</name>
<feature type="region of interest" description="Disordered" evidence="3">
    <location>
        <begin position="150"/>
        <end position="201"/>
    </location>
</feature>
<feature type="compositionally biased region" description="Polar residues" evidence="3">
    <location>
        <begin position="173"/>
        <end position="196"/>
    </location>
</feature>
<proteinExistence type="inferred from homology"/>
<dbReference type="Pfam" id="PF03763">
    <property type="entry name" value="Remorin_C"/>
    <property type="match status" value="1"/>
</dbReference>
<comment type="similarity">
    <text evidence="1">Belongs to the remorin family.</text>
</comment>
<dbReference type="PANTHER" id="PTHR31471:SF13">
    <property type="entry name" value="REMORIN FAMILY PROTEIN"/>
    <property type="match status" value="1"/>
</dbReference>
<evidence type="ECO:0000313" key="6">
    <source>
        <dbReference type="Proteomes" id="UP001634393"/>
    </source>
</evidence>
<feature type="region of interest" description="Disordered" evidence="3">
    <location>
        <begin position="51"/>
        <end position="79"/>
    </location>
</feature>
<evidence type="ECO:0000256" key="2">
    <source>
        <dbReference type="SAM" id="Coils"/>
    </source>
</evidence>
<reference evidence="5 6" key="1">
    <citation type="submission" date="2024-12" db="EMBL/GenBank/DDBJ databases">
        <title>The unique morphological basis and parallel evolutionary history of personate flowers in Penstemon.</title>
        <authorList>
            <person name="Depatie T.H."/>
            <person name="Wessinger C.A."/>
        </authorList>
    </citation>
    <scope>NUCLEOTIDE SEQUENCE [LARGE SCALE GENOMIC DNA]</scope>
    <source>
        <strain evidence="5">WTNN_2</strain>
        <tissue evidence="5">Leaf</tissue>
    </source>
</reference>
<evidence type="ECO:0000256" key="3">
    <source>
        <dbReference type="SAM" id="MobiDB-lite"/>
    </source>
</evidence>
<organism evidence="5 6">
    <name type="scientific">Penstemon smallii</name>
    <dbReference type="NCBI Taxonomy" id="265156"/>
    <lineage>
        <taxon>Eukaryota</taxon>
        <taxon>Viridiplantae</taxon>
        <taxon>Streptophyta</taxon>
        <taxon>Embryophyta</taxon>
        <taxon>Tracheophyta</taxon>
        <taxon>Spermatophyta</taxon>
        <taxon>Magnoliopsida</taxon>
        <taxon>eudicotyledons</taxon>
        <taxon>Gunneridae</taxon>
        <taxon>Pentapetalae</taxon>
        <taxon>asterids</taxon>
        <taxon>lamiids</taxon>
        <taxon>Lamiales</taxon>
        <taxon>Plantaginaceae</taxon>
        <taxon>Cheloneae</taxon>
        <taxon>Penstemon</taxon>
    </lineage>
</organism>
<evidence type="ECO:0000313" key="5">
    <source>
        <dbReference type="EMBL" id="KAL3845167.1"/>
    </source>
</evidence>
<evidence type="ECO:0000256" key="1">
    <source>
        <dbReference type="ARBA" id="ARBA00005711"/>
    </source>
</evidence>
<comment type="caution">
    <text evidence="5">The sequence shown here is derived from an EMBL/GenBank/DDBJ whole genome shotgun (WGS) entry which is preliminary data.</text>
</comment>
<protein>
    <recommendedName>
        <fullName evidence="4">Remorin C-terminal domain-containing protein</fullName>
    </recommendedName>
</protein>
<keyword evidence="6" id="KW-1185">Reference proteome</keyword>
<feature type="domain" description="Remorin C-terminal" evidence="4">
    <location>
        <begin position="430"/>
        <end position="531"/>
    </location>
</feature>
<feature type="compositionally biased region" description="Polar residues" evidence="3">
    <location>
        <begin position="55"/>
        <end position="69"/>
    </location>
</feature>
<dbReference type="PANTHER" id="PTHR31471">
    <property type="entry name" value="OS02G0116800 PROTEIN"/>
    <property type="match status" value="1"/>
</dbReference>